<evidence type="ECO:0000256" key="3">
    <source>
        <dbReference type="ARBA" id="ARBA00023163"/>
    </source>
</evidence>
<keyword evidence="6" id="KW-1185">Reference proteome</keyword>
<comment type="caution">
    <text evidence="5">The sequence shown here is derived from an EMBL/GenBank/DDBJ whole genome shotgun (WGS) entry which is preliminary data.</text>
</comment>
<proteinExistence type="predicted"/>
<evidence type="ECO:0000259" key="4">
    <source>
        <dbReference type="PROSITE" id="PS50995"/>
    </source>
</evidence>
<protein>
    <submittedName>
        <fullName evidence="5">Winged helix-turn-helix transcriptional regulator</fullName>
    </submittedName>
</protein>
<dbReference type="SUPFAM" id="SSF46785">
    <property type="entry name" value="Winged helix' DNA-binding domain"/>
    <property type="match status" value="1"/>
</dbReference>
<keyword evidence="1" id="KW-0805">Transcription regulation</keyword>
<dbReference type="SMART" id="SM00347">
    <property type="entry name" value="HTH_MARR"/>
    <property type="match status" value="1"/>
</dbReference>
<dbReference type="EMBL" id="VLPK01000005">
    <property type="protein sequence ID" value="TSJ37237.1"/>
    <property type="molecule type" value="Genomic_DNA"/>
</dbReference>
<dbReference type="OrthoDB" id="9814496at2"/>
<dbReference type="PROSITE" id="PS50995">
    <property type="entry name" value="HTH_MARR_2"/>
    <property type="match status" value="1"/>
</dbReference>
<reference evidence="5 6" key="1">
    <citation type="submission" date="2019-07" db="EMBL/GenBank/DDBJ databases">
        <authorList>
            <person name="Huq M.A."/>
        </authorList>
    </citation>
    <scope>NUCLEOTIDE SEQUENCE [LARGE SCALE GENOMIC DNA]</scope>
    <source>
        <strain evidence="5 6">MAH-19</strain>
    </source>
</reference>
<feature type="domain" description="HTH marR-type" evidence="4">
    <location>
        <begin position="1"/>
        <end position="136"/>
    </location>
</feature>
<dbReference type="Gene3D" id="1.10.10.10">
    <property type="entry name" value="Winged helix-like DNA-binding domain superfamily/Winged helix DNA-binding domain"/>
    <property type="match status" value="1"/>
</dbReference>
<evidence type="ECO:0000256" key="2">
    <source>
        <dbReference type="ARBA" id="ARBA00023125"/>
    </source>
</evidence>
<evidence type="ECO:0000313" key="6">
    <source>
        <dbReference type="Proteomes" id="UP000318733"/>
    </source>
</evidence>
<dbReference type="AlphaFoldDB" id="A0A556MBC7"/>
<evidence type="ECO:0000313" key="5">
    <source>
        <dbReference type="EMBL" id="TSJ37237.1"/>
    </source>
</evidence>
<dbReference type="InterPro" id="IPR000835">
    <property type="entry name" value="HTH_MarR-typ"/>
</dbReference>
<dbReference type="RefSeq" id="WP_144250272.1">
    <property type="nucleotide sequence ID" value="NZ_VLPK01000005.1"/>
</dbReference>
<name>A0A556MBC7_9SPHI</name>
<organism evidence="5 6">
    <name type="scientific">Mucilaginibacter corticis</name>
    <dbReference type="NCBI Taxonomy" id="2597670"/>
    <lineage>
        <taxon>Bacteria</taxon>
        <taxon>Pseudomonadati</taxon>
        <taxon>Bacteroidota</taxon>
        <taxon>Sphingobacteriia</taxon>
        <taxon>Sphingobacteriales</taxon>
        <taxon>Sphingobacteriaceae</taxon>
        <taxon>Mucilaginibacter</taxon>
    </lineage>
</organism>
<dbReference type="InterPro" id="IPR036388">
    <property type="entry name" value="WH-like_DNA-bd_sf"/>
</dbReference>
<dbReference type="GO" id="GO:0003677">
    <property type="term" value="F:DNA binding"/>
    <property type="evidence" value="ECO:0007669"/>
    <property type="project" value="UniProtKB-KW"/>
</dbReference>
<keyword evidence="3" id="KW-0804">Transcription</keyword>
<evidence type="ECO:0000256" key="1">
    <source>
        <dbReference type="ARBA" id="ARBA00023015"/>
    </source>
</evidence>
<sequence length="144" mass="16646">MKSFQLILRNLRQIDTLYNRKISKDLSEISTGHHFEVLLILSRQVSPITQNQLAELLQIDKSRMANIVFYLEQNELVTVKVNPADRRQHYVSLSANALNAIPYIENKVQQVNDVVQTGISEEKLKVFLEVSETIRQNLIKKVTE</sequence>
<dbReference type="Proteomes" id="UP000318733">
    <property type="component" value="Unassembled WGS sequence"/>
</dbReference>
<keyword evidence="2" id="KW-0238">DNA-binding</keyword>
<dbReference type="Pfam" id="PF12802">
    <property type="entry name" value="MarR_2"/>
    <property type="match status" value="1"/>
</dbReference>
<dbReference type="GO" id="GO:0003700">
    <property type="term" value="F:DNA-binding transcription factor activity"/>
    <property type="evidence" value="ECO:0007669"/>
    <property type="project" value="InterPro"/>
</dbReference>
<dbReference type="InterPro" id="IPR036390">
    <property type="entry name" value="WH_DNA-bd_sf"/>
</dbReference>
<dbReference type="PANTHER" id="PTHR42756:SF1">
    <property type="entry name" value="TRANSCRIPTIONAL REPRESSOR OF EMRAB OPERON"/>
    <property type="match status" value="1"/>
</dbReference>
<accession>A0A556MBC7</accession>
<gene>
    <name evidence="5" type="ORF">FO440_20960</name>
</gene>
<dbReference type="PANTHER" id="PTHR42756">
    <property type="entry name" value="TRANSCRIPTIONAL REGULATOR, MARR"/>
    <property type="match status" value="1"/>
</dbReference>